<dbReference type="Gene3D" id="3.40.190.10">
    <property type="entry name" value="Periplasmic binding protein-like II"/>
    <property type="match status" value="1"/>
</dbReference>
<comment type="caution">
    <text evidence="2">The sequence shown here is derived from an EMBL/GenBank/DDBJ whole genome shotgun (WGS) entry which is preliminary data.</text>
</comment>
<dbReference type="EMBL" id="QQXK01000003">
    <property type="protein sequence ID" value="RII43460.1"/>
    <property type="molecule type" value="Genomic_DNA"/>
</dbReference>
<evidence type="ECO:0000256" key="1">
    <source>
        <dbReference type="SAM" id="MobiDB-lite"/>
    </source>
</evidence>
<name>A0A399JEN3_9MICC</name>
<evidence type="ECO:0000313" key="2">
    <source>
        <dbReference type="EMBL" id="RII43460.1"/>
    </source>
</evidence>
<accession>A0A399JEN3</accession>
<proteinExistence type="predicted"/>
<reference evidence="2 3" key="1">
    <citation type="submission" date="2018-07" db="EMBL/GenBank/DDBJ databases">
        <title>Arthrobacter sp. nov., isolated from raw cow's milk with high bacterial count.</title>
        <authorList>
            <person name="Hahne J."/>
            <person name="Isele D."/>
            <person name="Lipski A."/>
        </authorList>
    </citation>
    <scope>NUCLEOTIDE SEQUENCE [LARGE SCALE GENOMIC DNA]</scope>
    <source>
        <strain evidence="2 3">JZ R-35</strain>
    </source>
</reference>
<dbReference type="RefSeq" id="WP_119423529.1">
    <property type="nucleotide sequence ID" value="NZ_QQXK01000003.1"/>
</dbReference>
<evidence type="ECO:0000313" key="3">
    <source>
        <dbReference type="Proteomes" id="UP000265419"/>
    </source>
</evidence>
<keyword evidence="3" id="KW-1185">Reference proteome</keyword>
<dbReference type="Gene3D" id="3.40.190.120">
    <property type="entry name" value="Osmoprotection protein (prox), domain 2"/>
    <property type="match status" value="1"/>
</dbReference>
<dbReference type="Proteomes" id="UP000265419">
    <property type="component" value="Unassembled WGS sequence"/>
</dbReference>
<protein>
    <recommendedName>
        <fullName evidence="4">ABC-type glycine betaine transport system substrate-binding domain-containing protein</fullName>
    </recommendedName>
</protein>
<feature type="compositionally biased region" description="Low complexity" evidence="1">
    <location>
        <begin position="131"/>
        <end position="163"/>
    </location>
</feature>
<feature type="region of interest" description="Disordered" evidence="1">
    <location>
        <begin position="131"/>
        <end position="171"/>
    </location>
</feature>
<sequence length="366" mass="36334">MKSLPFVSSPLTRQRGPRGARTAASVALGAALALGLGACTPSSPAPPVTNAPDTTSGVVRIAALDGDADALLQARASVQVLNAAGVKAQLTGSQTVSSHDARAQLAGGKVDLVFGGAEEWLVSATAAERATASGSTAPASTGASPGSAEASGDAEADATAGSTPSDQGSATDAVRATLDEGLAVGTAALGERRLAAITTKSVAALHTLESVATLPAFCPSGRLAAPRDWVGAAGTAWESRSGCAPRETTGTADTTAALELLVGGKAELAIARSNDPRIVAWGLRSLQDPGNTLGADPLLGVISSDRVGKDALEKLSKLASSLSGENWDQLQRLQSESGVSDADLAAWLRARSLVSEAGPSTAPSGS</sequence>
<gene>
    <name evidence="2" type="ORF">DWB68_02330</name>
</gene>
<evidence type="ECO:0008006" key="4">
    <source>
        <dbReference type="Google" id="ProtNLM"/>
    </source>
</evidence>
<organism evidence="2 3">
    <name type="scientific">Galactobacter valiniphilus</name>
    <dbReference type="NCBI Taxonomy" id="2676122"/>
    <lineage>
        <taxon>Bacteria</taxon>
        <taxon>Bacillati</taxon>
        <taxon>Actinomycetota</taxon>
        <taxon>Actinomycetes</taxon>
        <taxon>Micrococcales</taxon>
        <taxon>Micrococcaceae</taxon>
        <taxon>Galactobacter</taxon>
    </lineage>
</organism>
<dbReference type="AlphaFoldDB" id="A0A399JEN3"/>
<feature type="region of interest" description="Disordered" evidence="1">
    <location>
        <begin position="1"/>
        <end position="20"/>
    </location>
</feature>